<keyword evidence="3" id="KW-1185">Reference proteome</keyword>
<accession>A0AAP0HL82</accession>
<dbReference type="Proteomes" id="UP001420932">
    <property type="component" value="Unassembled WGS sequence"/>
</dbReference>
<dbReference type="PANTHER" id="PTHR47584">
    <property type="match status" value="1"/>
</dbReference>
<organism evidence="2 3">
    <name type="scientific">Stephania yunnanensis</name>
    <dbReference type="NCBI Taxonomy" id="152371"/>
    <lineage>
        <taxon>Eukaryota</taxon>
        <taxon>Viridiplantae</taxon>
        <taxon>Streptophyta</taxon>
        <taxon>Embryophyta</taxon>
        <taxon>Tracheophyta</taxon>
        <taxon>Spermatophyta</taxon>
        <taxon>Magnoliopsida</taxon>
        <taxon>Ranunculales</taxon>
        <taxon>Menispermaceae</taxon>
        <taxon>Menispermoideae</taxon>
        <taxon>Cissampelideae</taxon>
        <taxon>Stephania</taxon>
    </lineage>
</organism>
<dbReference type="EMBL" id="JBBNAF010000013">
    <property type="protein sequence ID" value="KAK9086880.1"/>
    <property type="molecule type" value="Genomic_DNA"/>
</dbReference>
<evidence type="ECO:0000256" key="1">
    <source>
        <dbReference type="SAM" id="MobiDB-lite"/>
    </source>
</evidence>
<dbReference type="InterPro" id="IPR045026">
    <property type="entry name" value="LIMYB"/>
</dbReference>
<protein>
    <submittedName>
        <fullName evidence="2">Uncharacterized protein</fullName>
    </submittedName>
</protein>
<proteinExistence type="predicted"/>
<sequence length="216" mass="23710">MALDSGGPSTFVQEDSSSSTEDDESIPNEPCKIKSPPQPSPCRRKKKRALVNDTMAKAILEMATSSKRRGDYTHQGGDCFSLSNCVKAMDEMHNIEGYIYYAALDLFESSNARETFMSLKVEKRSIWLKNKCAIGSDLATWIHVAVYKAIAHSENALLGIALSSWIYVEPRGHTWTLLGSALITPSQKALSAHPVFFSPKSTQRIFSASVSVGMQG</sequence>
<gene>
    <name evidence="2" type="ORF">Syun_029274</name>
</gene>
<dbReference type="AlphaFoldDB" id="A0AAP0HL82"/>
<dbReference type="PANTHER" id="PTHR47584:SF9">
    <property type="entry name" value="L10-INTERACTING MYB DOMAIN-CONTAINING PROTEIN-LIKE"/>
    <property type="match status" value="1"/>
</dbReference>
<name>A0AAP0HL82_9MAGN</name>
<evidence type="ECO:0000313" key="3">
    <source>
        <dbReference type="Proteomes" id="UP001420932"/>
    </source>
</evidence>
<feature type="region of interest" description="Disordered" evidence="1">
    <location>
        <begin position="1"/>
        <end position="48"/>
    </location>
</feature>
<evidence type="ECO:0000313" key="2">
    <source>
        <dbReference type="EMBL" id="KAK9086880.1"/>
    </source>
</evidence>
<reference evidence="2 3" key="1">
    <citation type="submission" date="2024-01" db="EMBL/GenBank/DDBJ databases">
        <title>Genome assemblies of Stephania.</title>
        <authorList>
            <person name="Yang L."/>
        </authorList>
    </citation>
    <scope>NUCLEOTIDE SEQUENCE [LARGE SCALE GENOMIC DNA]</scope>
    <source>
        <strain evidence="2">YNDBR</strain>
        <tissue evidence="2">Leaf</tissue>
    </source>
</reference>
<comment type="caution">
    <text evidence="2">The sequence shown here is derived from an EMBL/GenBank/DDBJ whole genome shotgun (WGS) entry which is preliminary data.</text>
</comment>